<dbReference type="AlphaFoldDB" id="A0A1J0EUN2"/>
<evidence type="ECO:0000313" key="2">
    <source>
        <dbReference type="Proteomes" id="UP000182567"/>
    </source>
</evidence>
<geneLocation type="plasmid" evidence="1">
    <name>unnamed1</name>
</geneLocation>
<sequence length="201" mass="21537">MLGLSGCAPTKIAIPDDYPQLKASADERDTLIYVKENANLGNYNKFYVAPIVIESDGVGSSNSITKEEAIEIAHYAENRLQLSLGEKLTLAPRPAPGVLSIHFRIIALTPTSKAQIVMMVPPFALVNLLSSKGLFLGSITLAGEVFEGMALEPSVAFVGTRSRPGADATVAFSRLAVAEKIIDQAAVRLAVDLEKARSRRQ</sequence>
<organism evidence="1 2">
    <name type="scientific">Pseudomonas frederiksbergensis</name>
    <dbReference type="NCBI Taxonomy" id="104087"/>
    <lineage>
        <taxon>Bacteria</taxon>
        <taxon>Pseudomonadati</taxon>
        <taxon>Pseudomonadota</taxon>
        <taxon>Gammaproteobacteria</taxon>
        <taxon>Pseudomonadales</taxon>
        <taxon>Pseudomonadaceae</taxon>
        <taxon>Pseudomonas</taxon>
    </lineage>
</organism>
<name>A0A1J0EUN2_9PSED</name>
<protein>
    <recommendedName>
        <fullName evidence="3">DUF3313 domain-containing protein</fullName>
    </recommendedName>
</protein>
<keyword evidence="1" id="KW-0614">Plasmid</keyword>
<proteinExistence type="predicted"/>
<evidence type="ECO:0008006" key="3">
    <source>
        <dbReference type="Google" id="ProtNLM"/>
    </source>
</evidence>
<dbReference type="InterPro" id="IPR021747">
    <property type="entry name" value="DUF3313"/>
</dbReference>
<accession>A0A1J0EUN2</accession>
<dbReference type="Proteomes" id="UP000182567">
    <property type="component" value="Plasmid unnamed1"/>
</dbReference>
<evidence type="ECO:0000313" key="1">
    <source>
        <dbReference type="EMBL" id="APC19675.1"/>
    </source>
</evidence>
<dbReference type="Pfam" id="PF11769">
    <property type="entry name" value="DUF3313"/>
    <property type="match status" value="1"/>
</dbReference>
<gene>
    <name evidence="1" type="ORF">BLL42_28355</name>
</gene>
<dbReference type="EMBL" id="CP017887">
    <property type="protein sequence ID" value="APC19675.1"/>
    <property type="molecule type" value="Genomic_DNA"/>
</dbReference>
<reference evidence="2" key="1">
    <citation type="submission" date="2016-10" db="EMBL/GenBank/DDBJ databases">
        <title>Pseudomonas frederiksbergensis ERGS4:02 complete genome.</title>
        <authorList>
            <person name="Kumar R."/>
            <person name="Acharya V."/>
            <person name="Singh D."/>
        </authorList>
    </citation>
    <scope>NUCLEOTIDE SEQUENCE [LARGE SCALE GENOMIC DNA]</scope>
    <source>
        <strain evidence="2">ERGS4:02</strain>
        <plasmid evidence="2">Plasmid unnamed1</plasmid>
    </source>
</reference>